<protein>
    <submittedName>
        <fullName evidence="1">Putative restriction alleviation protein</fullName>
    </submittedName>
</protein>
<evidence type="ECO:0000313" key="1">
    <source>
        <dbReference type="EMBL" id="QJA49014.1"/>
    </source>
</evidence>
<accession>A0A6H1ZN77</accession>
<reference evidence="1" key="1">
    <citation type="submission" date="2020-03" db="EMBL/GenBank/DDBJ databases">
        <title>The deep terrestrial virosphere.</title>
        <authorList>
            <person name="Holmfeldt K."/>
            <person name="Nilsson E."/>
            <person name="Simone D."/>
            <person name="Lopez-Fernandez M."/>
            <person name="Wu X."/>
            <person name="de Brujin I."/>
            <person name="Lundin D."/>
            <person name="Andersson A."/>
            <person name="Bertilsson S."/>
            <person name="Dopson M."/>
        </authorList>
    </citation>
    <scope>NUCLEOTIDE SEQUENCE</scope>
    <source>
        <strain evidence="1">TM448A01214</strain>
        <strain evidence="2">TM448B03016</strain>
    </source>
</reference>
<dbReference type="EMBL" id="MT144986">
    <property type="protein sequence ID" value="QJI02256.1"/>
    <property type="molecule type" value="Genomic_DNA"/>
</dbReference>
<dbReference type="Pfam" id="PF14354">
    <property type="entry name" value="Lar_restr_allev"/>
    <property type="match status" value="1"/>
</dbReference>
<evidence type="ECO:0000313" key="2">
    <source>
        <dbReference type="EMBL" id="QJI02256.1"/>
    </source>
</evidence>
<dbReference type="AlphaFoldDB" id="A0A6H1ZN77"/>
<gene>
    <name evidence="1" type="ORF">TM448A01214_0020</name>
    <name evidence="2" type="ORF">TM448B03016_0013</name>
</gene>
<organism evidence="1">
    <name type="scientific">viral metagenome</name>
    <dbReference type="NCBI Taxonomy" id="1070528"/>
    <lineage>
        <taxon>unclassified sequences</taxon>
        <taxon>metagenomes</taxon>
        <taxon>organismal metagenomes</taxon>
    </lineage>
</organism>
<name>A0A6H1ZN77_9ZZZZ</name>
<proteinExistence type="predicted"/>
<sequence length="62" mass="7201">MGQNNMEKKKIKLKLCPFCGSDKVEPQYYPENGNCYIRCECTAHGPARDHSIRAAKDWNKRK</sequence>
<dbReference type="EMBL" id="MT144113">
    <property type="protein sequence ID" value="QJA49014.1"/>
    <property type="molecule type" value="Genomic_DNA"/>
</dbReference>